<evidence type="ECO:0000256" key="2">
    <source>
        <dbReference type="ARBA" id="ARBA00023186"/>
    </source>
</evidence>
<sequence>MREGLRNVSAGANPIALKKGIEKAVAAVTAELLASAKEVETKEQIAATAAISAGEQEIGDKIAEAMDKVGKEGVITVEEAYQARYRAEPPRVCASTRAT</sequence>
<dbReference type="Proteomes" id="UP001157125">
    <property type="component" value="Unassembled WGS sequence"/>
</dbReference>
<organism evidence="3 4">
    <name type="scientific">Demequina litorisediminis</name>
    <dbReference type="NCBI Taxonomy" id="1849022"/>
    <lineage>
        <taxon>Bacteria</taxon>
        <taxon>Bacillati</taxon>
        <taxon>Actinomycetota</taxon>
        <taxon>Actinomycetes</taxon>
        <taxon>Micrococcales</taxon>
        <taxon>Demequinaceae</taxon>
        <taxon>Demequina</taxon>
    </lineage>
</organism>
<dbReference type="InterPro" id="IPR001844">
    <property type="entry name" value="Cpn60/GroEL"/>
</dbReference>
<keyword evidence="2" id="KW-0143">Chaperone</keyword>
<comment type="similarity">
    <text evidence="1">Belongs to the chaperonin (HSP60) family.</text>
</comment>
<evidence type="ECO:0000256" key="1">
    <source>
        <dbReference type="ARBA" id="ARBA00006607"/>
    </source>
</evidence>
<protein>
    <recommendedName>
        <fullName evidence="5">60 kDa chaperonin</fullName>
    </recommendedName>
</protein>
<proteinExistence type="inferred from homology"/>
<reference evidence="4" key="1">
    <citation type="journal article" date="2019" name="Int. J. Syst. Evol. Microbiol.">
        <title>The Global Catalogue of Microorganisms (GCM) 10K type strain sequencing project: providing services to taxonomists for standard genome sequencing and annotation.</title>
        <authorList>
            <consortium name="The Broad Institute Genomics Platform"/>
            <consortium name="The Broad Institute Genome Sequencing Center for Infectious Disease"/>
            <person name="Wu L."/>
            <person name="Ma J."/>
        </authorList>
    </citation>
    <scope>NUCLEOTIDE SEQUENCE [LARGE SCALE GENOMIC DNA]</scope>
    <source>
        <strain evidence="4">NBRC 112299</strain>
    </source>
</reference>
<evidence type="ECO:0008006" key="5">
    <source>
        <dbReference type="Google" id="ProtNLM"/>
    </source>
</evidence>
<name>A0ABQ6IBF0_9MICO</name>
<gene>
    <name evidence="3" type="ORF">GCM10025876_13140</name>
</gene>
<dbReference type="SUPFAM" id="SSF54849">
    <property type="entry name" value="GroEL-intermediate domain like"/>
    <property type="match status" value="1"/>
</dbReference>
<comment type="caution">
    <text evidence="3">The sequence shown here is derived from an EMBL/GenBank/DDBJ whole genome shotgun (WGS) entry which is preliminary data.</text>
</comment>
<dbReference type="Gene3D" id="3.30.260.10">
    <property type="entry name" value="TCP-1-like chaperonin intermediate domain"/>
    <property type="match status" value="1"/>
</dbReference>
<evidence type="ECO:0000313" key="3">
    <source>
        <dbReference type="EMBL" id="GMA35110.1"/>
    </source>
</evidence>
<accession>A0ABQ6IBF0</accession>
<evidence type="ECO:0000313" key="4">
    <source>
        <dbReference type="Proteomes" id="UP001157125"/>
    </source>
</evidence>
<keyword evidence="4" id="KW-1185">Reference proteome</keyword>
<dbReference type="InterPro" id="IPR027410">
    <property type="entry name" value="TCP-1-like_intermed_sf"/>
</dbReference>
<dbReference type="EMBL" id="BSUN01000001">
    <property type="protein sequence ID" value="GMA35110.1"/>
    <property type="molecule type" value="Genomic_DNA"/>
</dbReference>
<dbReference type="PANTHER" id="PTHR45633">
    <property type="entry name" value="60 KDA HEAT SHOCK PROTEIN, MITOCHONDRIAL"/>
    <property type="match status" value="1"/>
</dbReference>